<reference evidence="2" key="1">
    <citation type="submission" date="2022-10" db="EMBL/GenBank/DDBJ databases">
        <title>Genome assembly of Pristionchus species.</title>
        <authorList>
            <person name="Yoshida K."/>
            <person name="Sommer R.J."/>
        </authorList>
    </citation>
    <scope>NUCLEOTIDE SEQUENCE [LARGE SCALE GENOMIC DNA]</scope>
    <source>
        <strain evidence="2">RS5460</strain>
    </source>
</reference>
<gene>
    <name evidence="1" type="ORF">PMAYCL1PPCAC_04276</name>
</gene>
<dbReference type="AlphaFoldDB" id="A0AAN4Z4V9"/>
<protein>
    <submittedName>
        <fullName evidence="1">Uncharacterized protein</fullName>
    </submittedName>
</protein>
<dbReference type="EMBL" id="BTRK01000001">
    <property type="protein sequence ID" value="GMR34081.1"/>
    <property type="molecule type" value="Genomic_DNA"/>
</dbReference>
<organism evidence="1 2">
    <name type="scientific">Pristionchus mayeri</name>
    <dbReference type="NCBI Taxonomy" id="1317129"/>
    <lineage>
        <taxon>Eukaryota</taxon>
        <taxon>Metazoa</taxon>
        <taxon>Ecdysozoa</taxon>
        <taxon>Nematoda</taxon>
        <taxon>Chromadorea</taxon>
        <taxon>Rhabditida</taxon>
        <taxon>Rhabditina</taxon>
        <taxon>Diplogasteromorpha</taxon>
        <taxon>Diplogasteroidea</taxon>
        <taxon>Neodiplogasteridae</taxon>
        <taxon>Pristionchus</taxon>
    </lineage>
</organism>
<proteinExistence type="predicted"/>
<evidence type="ECO:0000313" key="1">
    <source>
        <dbReference type="EMBL" id="GMR34081.1"/>
    </source>
</evidence>
<feature type="non-terminal residue" evidence="1">
    <location>
        <position position="1"/>
    </location>
</feature>
<name>A0AAN4Z4V9_9BILA</name>
<feature type="non-terminal residue" evidence="1">
    <location>
        <position position="70"/>
    </location>
</feature>
<evidence type="ECO:0000313" key="2">
    <source>
        <dbReference type="Proteomes" id="UP001328107"/>
    </source>
</evidence>
<sequence length="70" mass="8141">SFPIGPSSLLRLMMRGSGLIKELHSLENFKIESISTAYYKTNRRDCTYFNTAKLNYSLRVQHDEKVKDVE</sequence>
<accession>A0AAN4Z4V9</accession>
<keyword evidence="2" id="KW-1185">Reference proteome</keyword>
<dbReference type="Proteomes" id="UP001328107">
    <property type="component" value="Unassembled WGS sequence"/>
</dbReference>
<comment type="caution">
    <text evidence="1">The sequence shown here is derived from an EMBL/GenBank/DDBJ whole genome shotgun (WGS) entry which is preliminary data.</text>
</comment>